<dbReference type="AlphaFoldDB" id="A0A090AK67"/>
<sequence length="238" mass="26255">MCNYPMNLFSLIVGIFTAVFSFTIQANNVVFNPPVELANISLARTHSQPSFSRGSRGSRGMCNTVNEDFSLRVLVPGAGFTTAKQPHLYWSISSPLSADLVFTLIPVMAPGSFDYPEPLIDKTIAKSVKAGIHSLSLADYGVSLEENREYEWSVSIICDPNNPSLNMSATGKIKRIKPPTDLEARIKSVNQEQLVAVYAQNGIWYDALDTLSQLIAQNGNNENLRKIQVSLLKQVEMK</sequence>
<dbReference type="Pfam" id="PF06051">
    <property type="entry name" value="DUF928"/>
    <property type="match status" value="1"/>
</dbReference>
<dbReference type="KEGG" id="tig:THII_1725"/>
<name>A0A090AK67_9GAMM</name>
<keyword evidence="2" id="KW-1185">Reference proteome</keyword>
<evidence type="ECO:0000313" key="2">
    <source>
        <dbReference type="Proteomes" id="UP000031623"/>
    </source>
</evidence>
<proteinExistence type="predicted"/>
<dbReference type="InterPro" id="IPR010328">
    <property type="entry name" value="DUF928"/>
</dbReference>
<gene>
    <name evidence="1" type="ORF">THII_1725</name>
</gene>
<evidence type="ECO:0000313" key="1">
    <source>
        <dbReference type="EMBL" id="BAP56022.1"/>
    </source>
</evidence>
<dbReference type="OrthoDB" id="5625579at2"/>
<dbReference type="STRING" id="40754.THII_1725"/>
<accession>A0A090AK67</accession>
<organism evidence="1 2">
    <name type="scientific">Thioploca ingrica</name>
    <dbReference type="NCBI Taxonomy" id="40754"/>
    <lineage>
        <taxon>Bacteria</taxon>
        <taxon>Pseudomonadati</taxon>
        <taxon>Pseudomonadota</taxon>
        <taxon>Gammaproteobacteria</taxon>
        <taxon>Thiotrichales</taxon>
        <taxon>Thiotrichaceae</taxon>
        <taxon>Thioploca</taxon>
    </lineage>
</organism>
<dbReference type="Proteomes" id="UP000031623">
    <property type="component" value="Chromosome"/>
</dbReference>
<dbReference type="EMBL" id="AP014633">
    <property type="protein sequence ID" value="BAP56022.1"/>
    <property type="molecule type" value="Genomic_DNA"/>
</dbReference>
<reference evidence="1 2" key="1">
    <citation type="journal article" date="2014" name="ISME J.">
        <title>Ecophysiology of Thioploca ingrica as revealed by the complete genome sequence supplemented with proteomic evidence.</title>
        <authorList>
            <person name="Kojima H."/>
            <person name="Ogura Y."/>
            <person name="Yamamoto N."/>
            <person name="Togashi T."/>
            <person name="Mori H."/>
            <person name="Watanabe T."/>
            <person name="Nemoto F."/>
            <person name="Kurokawa K."/>
            <person name="Hayashi T."/>
            <person name="Fukui M."/>
        </authorList>
    </citation>
    <scope>NUCLEOTIDE SEQUENCE [LARGE SCALE GENOMIC DNA]</scope>
</reference>
<dbReference type="HOGENOM" id="CLU_061545_2_1_6"/>
<protein>
    <submittedName>
        <fullName evidence="1">Secreted protein</fullName>
    </submittedName>
</protein>